<dbReference type="AlphaFoldDB" id="A0A9P6LWY5"/>
<protein>
    <submittedName>
        <fullName evidence="1">Uncharacterized protein</fullName>
    </submittedName>
</protein>
<proteinExistence type="predicted"/>
<comment type="caution">
    <text evidence="1">The sequence shown here is derived from an EMBL/GenBank/DDBJ whole genome shotgun (WGS) entry which is preliminary data.</text>
</comment>
<dbReference type="OrthoDB" id="2403318at2759"/>
<evidence type="ECO:0000313" key="1">
    <source>
        <dbReference type="EMBL" id="KAF9950147.1"/>
    </source>
</evidence>
<organism evidence="1 2">
    <name type="scientific">Mortierella alpina</name>
    <name type="common">Oleaginous fungus</name>
    <name type="synonym">Mortierella renispora</name>
    <dbReference type="NCBI Taxonomy" id="64518"/>
    <lineage>
        <taxon>Eukaryota</taxon>
        <taxon>Fungi</taxon>
        <taxon>Fungi incertae sedis</taxon>
        <taxon>Mucoromycota</taxon>
        <taxon>Mortierellomycotina</taxon>
        <taxon>Mortierellomycetes</taxon>
        <taxon>Mortierellales</taxon>
        <taxon>Mortierellaceae</taxon>
        <taxon>Mortierella</taxon>
    </lineage>
</organism>
<name>A0A9P6LWY5_MORAP</name>
<accession>A0A9P6LWY5</accession>
<gene>
    <name evidence="1" type="ORF">BGZ70_001489</name>
</gene>
<keyword evidence="2" id="KW-1185">Reference proteome</keyword>
<evidence type="ECO:0000313" key="2">
    <source>
        <dbReference type="Proteomes" id="UP000738359"/>
    </source>
</evidence>
<dbReference type="EMBL" id="JAAAHY010001336">
    <property type="protein sequence ID" value="KAF9950147.1"/>
    <property type="molecule type" value="Genomic_DNA"/>
</dbReference>
<reference evidence="1" key="1">
    <citation type="journal article" date="2020" name="Fungal Divers.">
        <title>Resolving the Mortierellaceae phylogeny through synthesis of multi-gene phylogenetics and phylogenomics.</title>
        <authorList>
            <person name="Vandepol N."/>
            <person name="Liber J."/>
            <person name="Desiro A."/>
            <person name="Na H."/>
            <person name="Kennedy M."/>
            <person name="Barry K."/>
            <person name="Grigoriev I.V."/>
            <person name="Miller A.N."/>
            <person name="O'Donnell K."/>
            <person name="Stajich J.E."/>
            <person name="Bonito G."/>
        </authorList>
    </citation>
    <scope>NUCLEOTIDE SEQUENCE</scope>
    <source>
        <strain evidence="1">CK1249</strain>
    </source>
</reference>
<dbReference type="Proteomes" id="UP000738359">
    <property type="component" value="Unassembled WGS sequence"/>
</dbReference>
<sequence length="287" mass="31813">MNPAQTSPELAIVCRILQQAAVPIPAPALFDQQWTPSYIRQCFQWTDHLAFMLSLHAAASDPLPDQDSEAVIIIKSYLETQQKGSTQNKESSVALHGPLPSLQELASPTSALRTRLLRNPTLSPIARMEIMRLELQDRDLGSLDQAGISSLRSETMSLVNETAIKSLIAGVQSHFSQLSRLDVMDTTLQVTKDVLLDLSAETIDRKAKASVIFNRVRDHPTPSRCIETVLFKLQEYVDTSRSEAMDVIKYLRVMANSASKKQSSSTGHGEGVNWSAFADQLHTLERD</sequence>